<name>A0ABU0LZW7_9BACT</name>
<protein>
    <recommendedName>
        <fullName evidence="5 6">Large ribosomal subunit protein bL20</fullName>
    </recommendedName>
</protein>
<comment type="caution">
    <text evidence="8">The sequence shown here is derived from an EMBL/GenBank/DDBJ whole genome shotgun (WGS) entry which is preliminary data.</text>
</comment>
<keyword evidence="2 6" id="KW-0689">Ribosomal protein</keyword>
<evidence type="ECO:0000313" key="8">
    <source>
        <dbReference type="EMBL" id="MDQ0514138.1"/>
    </source>
</evidence>
<accession>A0ABU0LZW7</accession>
<evidence type="ECO:0000256" key="3">
    <source>
        <dbReference type="ARBA" id="ARBA00023274"/>
    </source>
</evidence>
<keyword evidence="6 7" id="KW-0699">rRNA-binding</keyword>
<dbReference type="PRINTS" id="PR00062">
    <property type="entry name" value="RIBOSOMALL20"/>
</dbReference>
<dbReference type="PANTHER" id="PTHR10986">
    <property type="entry name" value="39S RIBOSOMAL PROTEIN L20"/>
    <property type="match status" value="1"/>
</dbReference>
<keyword evidence="9" id="KW-1185">Reference proteome</keyword>
<evidence type="ECO:0000256" key="7">
    <source>
        <dbReference type="RuleBase" id="RU000560"/>
    </source>
</evidence>
<dbReference type="NCBIfam" id="TIGR01032">
    <property type="entry name" value="rplT_bact"/>
    <property type="match status" value="1"/>
</dbReference>
<keyword evidence="6 7" id="KW-0694">RNA-binding</keyword>
<dbReference type="GO" id="GO:0005840">
    <property type="term" value="C:ribosome"/>
    <property type="evidence" value="ECO:0007669"/>
    <property type="project" value="UniProtKB-KW"/>
</dbReference>
<dbReference type="SUPFAM" id="SSF74731">
    <property type="entry name" value="Ribosomal protein L20"/>
    <property type="match status" value="1"/>
</dbReference>
<organism evidence="8 9">
    <name type="scientific">Mycoplasmoides fastidiosum</name>
    <dbReference type="NCBI Taxonomy" id="92758"/>
    <lineage>
        <taxon>Bacteria</taxon>
        <taxon>Bacillati</taxon>
        <taxon>Mycoplasmatota</taxon>
        <taxon>Mycoplasmoidales</taxon>
        <taxon>Mycoplasmoidaceae</taxon>
        <taxon>Mycoplasmoides</taxon>
    </lineage>
</organism>
<comment type="function">
    <text evidence="4 6 7">Binds directly to 23S ribosomal RNA and is necessary for the in vitro assembly process of the 50S ribosomal subunit. It is not involved in the protein synthesizing functions of that subunit.</text>
</comment>
<reference evidence="8" key="1">
    <citation type="submission" date="2023-07" db="EMBL/GenBank/DDBJ databases">
        <title>Genomic Encyclopedia of Type Strains, Phase IV (KMG-IV): sequencing the most valuable type-strain genomes for metagenomic binning, comparative biology and taxonomic classification.</title>
        <authorList>
            <person name="Goeker M."/>
        </authorList>
    </citation>
    <scope>NUCLEOTIDE SEQUENCE [LARGE SCALE GENOMIC DNA]</scope>
    <source>
        <strain evidence="8">DSM 21204</strain>
    </source>
</reference>
<evidence type="ECO:0000256" key="2">
    <source>
        <dbReference type="ARBA" id="ARBA00022980"/>
    </source>
</evidence>
<comment type="similarity">
    <text evidence="1 6 7">Belongs to the bacterial ribosomal protein bL20 family.</text>
</comment>
<proteinExistence type="inferred from homology"/>
<evidence type="ECO:0000256" key="1">
    <source>
        <dbReference type="ARBA" id="ARBA00007698"/>
    </source>
</evidence>
<dbReference type="CDD" id="cd07026">
    <property type="entry name" value="Ribosomal_L20"/>
    <property type="match status" value="1"/>
</dbReference>
<dbReference type="Proteomes" id="UP001240643">
    <property type="component" value="Unassembled WGS sequence"/>
</dbReference>
<keyword evidence="3 6" id="KW-0687">Ribonucleoprotein</keyword>
<sequence length="118" mass="14111">MRVKGGYTTRRRRKAVLNKAEGFWGNRHISFRNAHQSLIKAAQYAYRDRRNNRRNLRRLWISRINASVRGLGYSYSKFINELKQQNIELNRKMLSEWAVNDFAAFENFVKNVMEKKSV</sequence>
<dbReference type="Gene3D" id="1.10.1900.20">
    <property type="entry name" value="Ribosomal protein L20"/>
    <property type="match status" value="1"/>
</dbReference>
<evidence type="ECO:0000256" key="5">
    <source>
        <dbReference type="ARBA" id="ARBA00035172"/>
    </source>
</evidence>
<evidence type="ECO:0000313" key="9">
    <source>
        <dbReference type="Proteomes" id="UP001240643"/>
    </source>
</evidence>
<dbReference type="Gene3D" id="6.10.160.10">
    <property type="match status" value="1"/>
</dbReference>
<dbReference type="InterPro" id="IPR005813">
    <property type="entry name" value="Ribosomal_bL20"/>
</dbReference>
<dbReference type="Pfam" id="PF00453">
    <property type="entry name" value="Ribosomal_L20"/>
    <property type="match status" value="1"/>
</dbReference>
<dbReference type="HAMAP" id="MF_00382">
    <property type="entry name" value="Ribosomal_bL20"/>
    <property type="match status" value="1"/>
</dbReference>
<dbReference type="RefSeq" id="WP_256547173.1">
    <property type="nucleotide sequence ID" value="NZ_CP101809.1"/>
</dbReference>
<dbReference type="EMBL" id="JAUSWO010000001">
    <property type="protein sequence ID" value="MDQ0514138.1"/>
    <property type="molecule type" value="Genomic_DNA"/>
</dbReference>
<evidence type="ECO:0000256" key="4">
    <source>
        <dbReference type="ARBA" id="ARBA00024775"/>
    </source>
</evidence>
<evidence type="ECO:0000256" key="6">
    <source>
        <dbReference type="HAMAP-Rule" id="MF_00382"/>
    </source>
</evidence>
<gene>
    <name evidence="6" type="primary">rplT</name>
    <name evidence="8" type="ORF">J2Z62_000576</name>
</gene>
<dbReference type="InterPro" id="IPR035566">
    <property type="entry name" value="Ribosomal_protein_bL20_C"/>
</dbReference>